<dbReference type="AlphaFoldDB" id="A0A645FV83"/>
<accession>A0A645FV83</accession>
<proteinExistence type="predicted"/>
<protein>
    <submittedName>
        <fullName evidence="2">Uncharacterized protein</fullName>
    </submittedName>
</protein>
<evidence type="ECO:0000313" key="2">
    <source>
        <dbReference type="EMBL" id="MPN18438.1"/>
    </source>
</evidence>
<name>A0A645FV83_9ZZZZ</name>
<evidence type="ECO:0000256" key="1">
    <source>
        <dbReference type="SAM" id="MobiDB-lite"/>
    </source>
</evidence>
<gene>
    <name evidence="2" type="ORF">SDC9_165798</name>
</gene>
<feature type="region of interest" description="Disordered" evidence="1">
    <location>
        <begin position="46"/>
        <end position="76"/>
    </location>
</feature>
<feature type="compositionally biased region" description="Basic residues" evidence="1">
    <location>
        <begin position="63"/>
        <end position="76"/>
    </location>
</feature>
<sequence length="76" mass="8901">MAGTYRCPVQERNRRSFGVAHPERGQAAGEGRFLHIHVPRVEYEAGHRRCGPHTGDDGERCERKHRHRRQHHQQLT</sequence>
<comment type="caution">
    <text evidence="2">The sequence shown here is derived from an EMBL/GenBank/DDBJ whole genome shotgun (WGS) entry which is preliminary data.</text>
</comment>
<dbReference type="EMBL" id="VSSQ01065766">
    <property type="protein sequence ID" value="MPN18438.1"/>
    <property type="molecule type" value="Genomic_DNA"/>
</dbReference>
<reference evidence="2" key="1">
    <citation type="submission" date="2019-08" db="EMBL/GenBank/DDBJ databases">
        <authorList>
            <person name="Kucharzyk K."/>
            <person name="Murdoch R.W."/>
            <person name="Higgins S."/>
            <person name="Loffler F."/>
        </authorList>
    </citation>
    <scope>NUCLEOTIDE SEQUENCE</scope>
</reference>
<organism evidence="2">
    <name type="scientific">bioreactor metagenome</name>
    <dbReference type="NCBI Taxonomy" id="1076179"/>
    <lineage>
        <taxon>unclassified sequences</taxon>
        <taxon>metagenomes</taxon>
        <taxon>ecological metagenomes</taxon>
    </lineage>
</organism>